<proteinExistence type="inferred from homology"/>
<dbReference type="EMBL" id="CU459003">
    <property type="protein sequence ID" value="CAM75248.1"/>
    <property type="molecule type" value="Genomic_DNA"/>
</dbReference>
<evidence type="ECO:0000256" key="2">
    <source>
        <dbReference type="ARBA" id="ARBA00022692"/>
    </source>
</evidence>
<gene>
    <name evidence="5" type="primary">yciB</name>
    <name evidence="6" type="ORF">MGR_2575</name>
</gene>
<reference evidence="6" key="1">
    <citation type="journal article" date="2007" name="J. Bacteriol.">
        <title>Comparative genome analysis of four magnetotactic bacteria reveals a complex set of group-specific genes implicated in magnetosome biomineralization and function.</title>
        <authorList>
            <person name="Richter M."/>
            <person name="Kube M."/>
            <person name="Bazylinski D.A."/>
            <person name="Lombardot T."/>
            <person name="Gloeckner F.O."/>
            <person name="Reinhardt R."/>
            <person name="Schueler D."/>
        </authorList>
    </citation>
    <scope>NUCLEOTIDE SEQUENCE</scope>
    <source>
        <strain evidence="6">MSR-1</strain>
    </source>
</reference>
<dbReference type="Pfam" id="PF04279">
    <property type="entry name" value="IspA"/>
    <property type="match status" value="1"/>
</dbReference>
<feature type="transmembrane region" description="Helical" evidence="5">
    <location>
        <begin position="86"/>
        <end position="106"/>
    </location>
</feature>
<feature type="transmembrane region" description="Helical" evidence="5">
    <location>
        <begin position="152"/>
        <end position="175"/>
    </location>
</feature>
<comment type="function">
    <text evidence="5">Plays a role in cell envelope biogenesis, maintenance of cell envelope integrity and membrane homeostasis.</text>
</comment>
<feature type="transmembrane region" description="Helical" evidence="5">
    <location>
        <begin position="20"/>
        <end position="48"/>
    </location>
</feature>
<dbReference type="PANTHER" id="PTHR36917:SF1">
    <property type="entry name" value="INNER MEMBRANE-SPANNING PROTEIN YCIB"/>
    <property type="match status" value="1"/>
</dbReference>
<comment type="subcellular location">
    <subcellularLocation>
        <location evidence="5">Cell inner membrane</location>
        <topology evidence="5">Multi-pass membrane protein</topology>
    </subcellularLocation>
</comment>
<comment type="similarity">
    <text evidence="5">Belongs to the YciB family.</text>
</comment>
<feature type="transmembrane region" description="Helical" evidence="5">
    <location>
        <begin position="126"/>
        <end position="146"/>
    </location>
</feature>
<keyword evidence="1 5" id="KW-1003">Cell membrane</keyword>
<keyword evidence="5" id="KW-0997">Cell inner membrane</keyword>
<keyword evidence="3 5" id="KW-1133">Transmembrane helix</keyword>
<feature type="transmembrane region" description="Helical" evidence="5">
    <location>
        <begin position="55"/>
        <end position="74"/>
    </location>
</feature>
<dbReference type="PANTHER" id="PTHR36917">
    <property type="entry name" value="INTRACELLULAR SEPTATION PROTEIN A-RELATED"/>
    <property type="match status" value="1"/>
</dbReference>
<dbReference type="NCBIfam" id="TIGR00997">
    <property type="entry name" value="ispZ"/>
    <property type="match status" value="1"/>
</dbReference>
<name>A4TX91_9PROT</name>
<dbReference type="InterPro" id="IPR006008">
    <property type="entry name" value="YciB"/>
</dbReference>
<keyword evidence="4 5" id="KW-0472">Membrane</keyword>
<dbReference type="NCBIfam" id="NF001323">
    <property type="entry name" value="PRK00259.1-1"/>
    <property type="match status" value="1"/>
</dbReference>
<dbReference type="AlphaFoldDB" id="A4TX91"/>
<keyword evidence="2 5" id="KW-0812">Transmembrane</keyword>
<dbReference type="HAMAP" id="MF_00189">
    <property type="entry name" value="YciB"/>
    <property type="match status" value="1"/>
</dbReference>
<evidence type="ECO:0000256" key="4">
    <source>
        <dbReference type="ARBA" id="ARBA00023136"/>
    </source>
</evidence>
<dbReference type="GO" id="GO:0005886">
    <property type="term" value="C:plasma membrane"/>
    <property type="evidence" value="ECO:0007669"/>
    <property type="project" value="UniProtKB-SubCell"/>
</dbReference>
<sequence length="184" mass="20199">MSEKPWLKPAVEYGPLAVFVAVYFAQGLMPATVALMIATVIGLALSWLVERKLPLMPMVTAAIVVVFGGLTLWLNDEAFIKMKPTIIYALFAGLILGGLAFGKSVLKKVLGHAVSMDEVGWRKLSLRVGLFFIVMAAANEVVRHVLSTDHWVLWKMPGSLIITLAFMLSQGPLILRHQADEKKV</sequence>
<organism evidence="6">
    <name type="scientific">Magnetospirillum gryphiswaldense</name>
    <dbReference type="NCBI Taxonomy" id="55518"/>
    <lineage>
        <taxon>Bacteria</taxon>
        <taxon>Pseudomonadati</taxon>
        <taxon>Pseudomonadota</taxon>
        <taxon>Alphaproteobacteria</taxon>
        <taxon>Rhodospirillales</taxon>
        <taxon>Rhodospirillaceae</taxon>
        <taxon>Magnetospirillum</taxon>
    </lineage>
</organism>
<evidence type="ECO:0000313" key="6">
    <source>
        <dbReference type="EMBL" id="CAM75248.1"/>
    </source>
</evidence>
<evidence type="ECO:0000256" key="3">
    <source>
        <dbReference type="ARBA" id="ARBA00022989"/>
    </source>
</evidence>
<accession>A4TX91</accession>
<evidence type="ECO:0000256" key="1">
    <source>
        <dbReference type="ARBA" id="ARBA00022475"/>
    </source>
</evidence>
<dbReference type="RefSeq" id="WP_234016401.1">
    <property type="nucleotide sequence ID" value="NZ_CP027527.1"/>
</dbReference>
<evidence type="ECO:0000256" key="5">
    <source>
        <dbReference type="HAMAP-Rule" id="MF_00189"/>
    </source>
</evidence>
<protein>
    <recommendedName>
        <fullName evidence="5">Inner membrane-spanning protein YciB</fullName>
    </recommendedName>
</protein>